<dbReference type="AlphaFoldDB" id="A0A3M7FYY4"/>
<evidence type="ECO:0000256" key="1">
    <source>
        <dbReference type="SAM" id="SignalP"/>
    </source>
</evidence>
<dbReference type="OrthoDB" id="3867766at2759"/>
<evidence type="ECO:0008006" key="4">
    <source>
        <dbReference type="Google" id="ProtNLM"/>
    </source>
</evidence>
<gene>
    <name evidence="2" type="ORF">D0861_01698</name>
</gene>
<protein>
    <recommendedName>
        <fullName evidence="4">Apple domain-containing protein</fullName>
    </recommendedName>
</protein>
<evidence type="ECO:0000313" key="2">
    <source>
        <dbReference type="EMBL" id="RMY93796.1"/>
    </source>
</evidence>
<keyword evidence="1" id="KW-0732">Signal</keyword>
<sequence>MAGLSLLRSLAVLSLFCGGGFTQTTTPTQTWTVPTAGATCKSGLANQNDPAGVYTDQAGMQWQIQSLAAGNATCYYRAVVNTYFTQNSFWGSANYLLNGTSQLPCPYYNMTTFTHSDGSTWQINCGADVSGDLASPSSGTGVDMRDCLTGCNAANGCTAISYRYSGDEGTNNPQNAVCAYRGGAVSVSGWVRTVAAAVRLTGPTAQSYPGSSTTSGSTAVATSTCTSAVSPTGLPTNCDGRASSATFIGVYNDTCGVQYSVYCRAESYPQVSDMTSANSISECMAACDNYVFSDDSRCQSATLYQGRCYVKRSFDGFNTATTDTTVMIRNSNQNMLLAASSSSSTAATAVSSTSTRTTQTSSTPSQCWNPTPTCSAGLSNIANNPSYLGGRYYDPAYGALWNVQCAQGSSNTAYFGSWTTNGQGIYACWKGCEKRIGCTAISFDSTGYQQTSPTAGGGRCYGYTDIGNYTASTLYYASANIIAPNTYFPVSVLSRRLKIRR</sequence>
<feature type="signal peptide" evidence="1">
    <location>
        <begin position="1"/>
        <end position="22"/>
    </location>
</feature>
<feature type="chain" id="PRO_5018034229" description="Apple domain-containing protein" evidence="1">
    <location>
        <begin position="23"/>
        <end position="501"/>
    </location>
</feature>
<dbReference type="EMBL" id="QWIR01000018">
    <property type="protein sequence ID" value="RMY93796.1"/>
    <property type="molecule type" value="Genomic_DNA"/>
</dbReference>
<comment type="caution">
    <text evidence="2">The sequence shown here is derived from an EMBL/GenBank/DDBJ whole genome shotgun (WGS) entry which is preliminary data.</text>
</comment>
<proteinExistence type="predicted"/>
<dbReference type="Proteomes" id="UP000268823">
    <property type="component" value="Unassembled WGS sequence"/>
</dbReference>
<accession>A0A3M7FYY4</accession>
<reference evidence="2 3" key="1">
    <citation type="journal article" date="2018" name="BMC Genomics">
        <title>Genomic evidence for intraspecific hybridization in a clonal and extremely halotolerant yeast.</title>
        <authorList>
            <person name="Gostincar C."/>
            <person name="Stajich J.E."/>
            <person name="Zupancic J."/>
            <person name="Zalar P."/>
            <person name="Gunde-Cimerman N."/>
        </authorList>
    </citation>
    <scope>NUCLEOTIDE SEQUENCE [LARGE SCALE GENOMIC DNA]</scope>
    <source>
        <strain evidence="2 3">EXF-2788</strain>
    </source>
</reference>
<name>A0A3M7FYY4_HORWE</name>
<evidence type="ECO:0000313" key="3">
    <source>
        <dbReference type="Proteomes" id="UP000268823"/>
    </source>
</evidence>
<organism evidence="2 3">
    <name type="scientific">Hortaea werneckii</name>
    <name type="common">Black yeast</name>
    <name type="synonym">Cladosporium werneckii</name>
    <dbReference type="NCBI Taxonomy" id="91943"/>
    <lineage>
        <taxon>Eukaryota</taxon>
        <taxon>Fungi</taxon>
        <taxon>Dikarya</taxon>
        <taxon>Ascomycota</taxon>
        <taxon>Pezizomycotina</taxon>
        <taxon>Dothideomycetes</taxon>
        <taxon>Dothideomycetidae</taxon>
        <taxon>Mycosphaerellales</taxon>
        <taxon>Teratosphaeriaceae</taxon>
        <taxon>Hortaea</taxon>
    </lineage>
</organism>